<feature type="domain" description="Methyl-accepting transducer" evidence="10">
    <location>
        <begin position="379"/>
        <end position="615"/>
    </location>
</feature>
<dbReference type="Gene3D" id="1.10.287.950">
    <property type="entry name" value="Methyl-accepting chemotaxis protein"/>
    <property type="match status" value="1"/>
</dbReference>
<dbReference type="InterPro" id="IPR004089">
    <property type="entry name" value="MCPsignal_dom"/>
</dbReference>
<evidence type="ECO:0000256" key="4">
    <source>
        <dbReference type="ARBA" id="ARBA00022692"/>
    </source>
</evidence>
<dbReference type="SUPFAM" id="SSF58104">
    <property type="entry name" value="Methyl-accepting chemotaxis protein (MCP) signaling domain"/>
    <property type="match status" value="1"/>
</dbReference>
<keyword evidence="6" id="KW-0472">Membrane</keyword>
<comment type="caution">
    <text evidence="11">The sequence shown here is derived from an EMBL/GenBank/DDBJ whole genome shotgun (WGS) entry which is preliminary data.</text>
</comment>
<dbReference type="PANTHER" id="PTHR32089:SF70">
    <property type="entry name" value="ENERGY TAXIS MODULATING METHYL ACCEPTING SENSORY TRANSDUCER"/>
    <property type="match status" value="1"/>
</dbReference>
<evidence type="ECO:0000256" key="2">
    <source>
        <dbReference type="ARBA" id="ARBA00022475"/>
    </source>
</evidence>
<keyword evidence="5" id="KW-1133">Transmembrane helix</keyword>
<protein>
    <submittedName>
        <fullName evidence="11">Methyl-accepting chemotaxis protein</fullName>
    </submittedName>
</protein>
<dbReference type="Pfam" id="PF00015">
    <property type="entry name" value="MCPsignal"/>
    <property type="match status" value="1"/>
</dbReference>
<evidence type="ECO:0000313" key="11">
    <source>
        <dbReference type="EMBL" id="MEH8018240.1"/>
    </source>
</evidence>
<keyword evidence="2" id="KW-1003">Cell membrane</keyword>
<reference evidence="11 12" key="1">
    <citation type="journal article" date="2023" name="Ecotoxicol. Environ. Saf.">
        <title>Mercury remediation potential of mercury-resistant strain Rheinheimera metallidurans sp. nov. isolated from a municipal waste dumping site.</title>
        <authorList>
            <person name="Yadav V."/>
            <person name="Manjhi A."/>
            <person name="Vadakedath N."/>
        </authorList>
    </citation>
    <scope>NUCLEOTIDE SEQUENCE [LARGE SCALE GENOMIC DNA]</scope>
    <source>
        <strain evidence="11 12">E-49</strain>
    </source>
</reference>
<gene>
    <name evidence="11" type="ORF">MN202_13445</name>
</gene>
<accession>A0ABU8C8G6</accession>
<sequence length="651" mass="69358">MGFISKVRLISLLIVLLPLVIATVVITYMARHELEQHAQAQLLAVREIKQRQVTQMLQDFNGGLSAVAAVVAGATDVQQLDTLYPVLQQLNQQLGFYDIFVIDSNGTVVFTVAREADYATNLQHGPYRDSGLGRLYQRLKSSTVDTLMEDFSPYAPSNNDAAAFLAKPVQLARQQVYVAVQLSIEKINQVMQIREGMGQTGETYLVGADNRMRSDSYLDATNRTVQASFAGTVARNGVDTAASKAALAGQSGISSIIDYNGNPVLSAFAPLSVFGVQWALLAEIDIAEVMAPAYRMGNIGIGIALIAILLALLAAKLVSNFVLRPLGGEPDIMCQLTSRIASGDLTLDMQVDNNAGHLMSWLARMQNRLRQLISQLIGVGQQLEQAAEQNSAAITQADGSIQLQARETDQLATAIEQMSYAAAEIGQNTIAAATEVNASQKLGQQLTERLDVSSQSLERSMVSFNAIEQQVQGLAQDSKRIGSVLAVINSIAEQTNLLALNAAIEAARAGEHGRGFAVVADEVRQLATKVQEAIQDISAVLSGIGRQSDALVHHSSVCSTEAAQSVADAGAMQQAVQDIQQRLSKLSALMSQTASAAEEQTQVSATLAQGIASLSAAAEENSTAISQVAQSTHHLLGLANQLSTSAAQFRV</sequence>
<proteinExistence type="inferred from homology"/>
<evidence type="ECO:0000256" key="5">
    <source>
        <dbReference type="ARBA" id="ARBA00022989"/>
    </source>
</evidence>
<keyword evidence="4" id="KW-0812">Transmembrane</keyword>
<keyword evidence="7 9" id="KW-0807">Transducer</keyword>
<evidence type="ECO:0000256" key="3">
    <source>
        <dbReference type="ARBA" id="ARBA00022500"/>
    </source>
</evidence>
<dbReference type="InterPro" id="IPR033479">
    <property type="entry name" value="dCache_1"/>
</dbReference>
<dbReference type="Gene3D" id="3.30.450.20">
    <property type="entry name" value="PAS domain"/>
    <property type="match status" value="1"/>
</dbReference>
<evidence type="ECO:0000259" key="10">
    <source>
        <dbReference type="PROSITE" id="PS50111"/>
    </source>
</evidence>
<evidence type="ECO:0000313" key="12">
    <source>
        <dbReference type="Proteomes" id="UP001375382"/>
    </source>
</evidence>
<evidence type="ECO:0000256" key="1">
    <source>
        <dbReference type="ARBA" id="ARBA00004651"/>
    </source>
</evidence>
<keyword evidence="3" id="KW-0145">Chemotaxis</keyword>
<dbReference type="PRINTS" id="PR00260">
    <property type="entry name" value="CHEMTRNSDUCR"/>
</dbReference>
<comment type="subcellular location">
    <subcellularLocation>
        <location evidence="1">Cell membrane</location>
        <topology evidence="1">Multi-pass membrane protein</topology>
    </subcellularLocation>
</comment>
<evidence type="ECO:0000256" key="7">
    <source>
        <dbReference type="ARBA" id="ARBA00023224"/>
    </source>
</evidence>
<organism evidence="11 12">
    <name type="scientific">Rheinheimera muenzenbergensis</name>
    <dbReference type="NCBI Taxonomy" id="1193628"/>
    <lineage>
        <taxon>Bacteria</taxon>
        <taxon>Pseudomonadati</taxon>
        <taxon>Pseudomonadota</taxon>
        <taxon>Gammaproteobacteria</taxon>
        <taxon>Chromatiales</taxon>
        <taxon>Chromatiaceae</taxon>
        <taxon>Rheinheimera</taxon>
    </lineage>
</organism>
<dbReference type="PROSITE" id="PS50111">
    <property type="entry name" value="CHEMOTAXIS_TRANSDUC_2"/>
    <property type="match status" value="1"/>
</dbReference>
<dbReference type="Pfam" id="PF02743">
    <property type="entry name" value="dCache_1"/>
    <property type="match status" value="1"/>
</dbReference>
<dbReference type="RefSeq" id="WP_335736648.1">
    <property type="nucleotide sequence ID" value="NZ_JALAAR010000011.1"/>
</dbReference>
<dbReference type="EMBL" id="JALAAR010000011">
    <property type="protein sequence ID" value="MEH8018240.1"/>
    <property type="molecule type" value="Genomic_DNA"/>
</dbReference>
<evidence type="ECO:0000256" key="8">
    <source>
        <dbReference type="ARBA" id="ARBA00029447"/>
    </source>
</evidence>
<evidence type="ECO:0000256" key="9">
    <source>
        <dbReference type="PROSITE-ProRule" id="PRU00284"/>
    </source>
</evidence>
<name>A0ABU8C8G6_9GAMM</name>
<evidence type="ECO:0000256" key="6">
    <source>
        <dbReference type="ARBA" id="ARBA00023136"/>
    </source>
</evidence>
<dbReference type="SMART" id="SM00283">
    <property type="entry name" value="MA"/>
    <property type="match status" value="1"/>
</dbReference>
<dbReference type="Proteomes" id="UP001375382">
    <property type="component" value="Unassembled WGS sequence"/>
</dbReference>
<dbReference type="PANTHER" id="PTHR32089">
    <property type="entry name" value="METHYL-ACCEPTING CHEMOTAXIS PROTEIN MCPB"/>
    <property type="match status" value="1"/>
</dbReference>
<dbReference type="InterPro" id="IPR004090">
    <property type="entry name" value="Chemotax_Me-accpt_rcpt"/>
</dbReference>
<comment type="similarity">
    <text evidence="8">Belongs to the methyl-accepting chemotaxis (MCP) protein family.</text>
</comment>
<keyword evidence="12" id="KW-1185">Reference proteome</keyword>